<evidence type="ECO:0000256" key="2">
    <source>
        <dbReference type="SAM" id="SignalP"/>
    </source>
</evidence>
<gene>
    <name evidence="3" type="ORF">RMAR00112_LOCUS27242</name>
    <name evidence="4" type="ORF">RMAR00112_LOCUS27243</name>
</gene>
<name>A0A7S3EJP9_9RHOD</name>
<feature type="chain" id="PRO_5036212140" description="Right handed beta helix domain-containing protein" evidence="2">
    <location>
        <begin position="21"/>
        <end position="798"/>
    </location>
</feature>
<dbReference type="InterPro" id="IPR006626">
    <property type="entry name" value="PbH1"/>
</dbReference>
<dbReference type="InterPro" id="IPR012334">
    <property type="entry name" value="Pectin_lyas_fold"/>
</dbReference>
<evidence type="ECO:0000313" key="4">
    <source>
        <dbReference type="EMBL" id="CAE0059178.1"/>
    </source>
</evidence>
<organism evidence="3">
    <name type="scientific">Rhodosorus marinus</name>
    <dbReference type="NCBI Taxonomy" id="101924"/>
    <lineage>
        <taxon>Eukaryota</taxon>
        <taxon>Rhodophyta</taxon>
        <taxon>Stylonematophyceae</taxon>
        <taxon>Stylonematales</taxon>
        <taxon>Stylonemataceae</taxon>
        <taxon>Rhodosorus</taxon>
    </lineage>
</organism>
<keyword evidence="2" id="KW-0732">Signal</keyword>
<dbReference type="EMBL" id="HBHW01035465">
    <property type="protein sequence ID" value="CAE0059178.1"/>
    <property type="molecule type" value="Transcribed_RNA"/>
</dbReference>
<dbReference type="EMBL" id="HBHW01035464">
    <property type="protein sequence ID" value="CAE0059177.1"/>
    <property type="molecule type" value="Transcribed_RNA"/>
</dbReference>
<dbReference type="AlphaFoldDB" id="A0A7S3EJP9"/>
<evidence type="ECO:0008006" key="5">
    <source>
        <dbReference type="Google" id="ProtNLM"/>
    </source>
</evidence>
<dbReference type="Gene3D" id="2.160.20.10">
    <property type="entry name" value="Single-stranded right-handed beta-helix, Pectin lyase-like"/>
    <property type="match status" value="2"/>
</dbReference>
<reference evidence="3" key="1">
    <citation type="submission" date="2021-01" db="EMBL/GenBank/DDBJ databases">
        <authorList>
            <person name="Corre E."/>
            <person name="Pelletier E."/>
            <person name="Niang G."/>
            <person name="Scheremetjew M."/>
            <person name="Finn R."/>
            <person name="Kale V."/>
            <person name="Holt S."/>
            <person name="Cochrane G."/>
            <person name="Meng A."/>
            <person name="Brown T."/>
            <person name="Cohen L."/>
        </authorList>
    </citation>
    <scope>NUCLEOTIDE SEQUENCE</scope>
    <source>
        <strain evidence="3">CCMP 769</strain>
    </source>
</reference>
<proteinExistence type="predicted"/>
<protein>
    <recommendedName>
        <fullName evidence="5">Right handed beta helix domain-containing protein</fullName>
    </recommendedName>
</protein>
<dbReference type="InterPro" id="IPR011050">
    <property type="entry name" value="Pectin_lyase_fold/virulence"/>
</dbReference>
<sequence>MMKGVDVVVLVAVVLSVVCGERIVLNCRKDLKSQIENAVSGSEILAPSGGCEFVLHKHINVTRDDITIRGLRATIRDGYPEPMLNVTGDRFVMTDFELTGNAESILDGLRESLVYLHGNDFDIRRGKLSRASRDAIGIQPVWFSPNKRIDRGRVSDIVGYQNSRETVSLGNFPLLDFDTGDYGTEEERKTVYVSNVHLENIRAYGSELKGALEVSDGVEDIVVKNIYAEDCRYGIAIQDHGVSEHESNNRVSVSNLVVFDSFFAVLSQTNPIPHSDISFKRVLARHCTRGMRMRHIARLRMDDVRILESGGPFLVSRGRSLNEIEDCPQLKIKDLLISGGGAQAVAIEQSSGVSLTGISLAEEPEVSNFNVGVQFMEEKGKSAENELKIKQSFLDPARKDDVKIIPATPVPEPTEEPNEPPETPLPEVTPPAFTEAPKPDRGSDPVVFLKCSRDLEEQLSEAEPYATLIGPSYCTFKVRRTIKLRQPQILRGLKVWLEGDSSTPIFSIESEDVKIFEFRLKGNGSRAPLIAIISGGNFFVEDGSFSSTDGDAVAVEPRNDTTSLEGGHFRRLRGNGIGGYLLALRAGSKRAAFAKNFFIEDVSLKKGGGVLQMNDGVENVFAHDLSAIDCKTAVLIKHNGSKSMVSSAFVTSLSARNCDRGVHATSGSERTMHLSMADINLRNCVRGIRLTNVNGPRIYRVRIKDSIRDPVTLTSCDFAVLRDVNIDGTSPSAIDSAIYIYRSKKVIVAAPTIGAQTQFNHGLTFDEGNETPLWAKFLMIVNEDFAAAKKSPIRIVGG</sequence>
<dbReference type="SUPFAM" id="SSF51126">
    <property type="entry name" value="Pectin lyase-like"/>
    <property type="match status" value="3"/>
</dbReference>
<accession>A0A7S3EJP9</accession>
<feature type="signal peptide" evidence="2">
    <location>
        <begin position="1"/>
        <end position="20"/>
    </location>
</feature>
<feature type="compositionally biased region" description="Pro residues" evidence="1">
    <location>
        <begin position="420"/>
        <end position="429"/>
    </location>
</feature>
<feature type="region of interest" description="Disordered" evidence="1">
    <location>
        <begin position="406"/>
        <end position="441"/>
    </location>
</feature>
<evidence type="ECO:0000313" key="3">
    <source>
        <dbReference type="EMBL" id="CAE0059177.1"/>
    </source>
</evidence>
<evidence type="ECO:0000256" key="1">
    <source>
        <dbReference type="SAM" id="MobiDB-lite"/>
    </source>
</evidence>
<dbReference type="SMART" id="SM00710">
    <property type="entry name" value="PbH1"/>
    <property type="match status" value="9"/>
</dbReference>